<feature type="domain" description="Dynein regulatory complex protein 1/2 N-terminal" evidence="15">
    <location>
        <begin position="27"/>
        <end position="127"/>
    </location>
</feature>
<dbReference type="GO" id="GO:0003352">
    <property type="term" value="P:regulation of cilium movement"/>
    <property type="evidence" value="ECO:0007669"/>
    <property type="project" value="TreeGrafter"/>
</dbReference>
<organism evidence="17">
    <name type="scientific">Drosophila persimilis</name>
    <name type="common">Fruit fly</name>
    <dbReference type="NCBI Taxonomy" id="7234"/>
    <lineage>
        <taxon>Eukaryota</taxon>
        <taxon>Metazoa</taxon>
        <taxon>Ecdysozoa</taxon>
        <taxon>Arthropoda</taxon>
        <taxon>Hexapoda</taxon>
        <taxon>Insecta</taxon>
        <taxon>Pterygota</taxon>
        <taxon>Neoptera</taxon>
        <taxon>Endopterygota</taxon>
        <taxon>Diptera</taxon>
        <taxon>Brachycera</taxon>
        <taxon>Muscomorpha</taxon>
        <taxon>Ephydroidea</taxon>
        <taxon>Drosophilidae</taxon>
        <taxon>Drosophila</taxon>
        <taxon>Sophophora</taxon>
    </lineage>
</organism>
<keyword evidence="4 13" id="KW-0175">Coiled coil</keyword>
<evidence type="ECO:0000256" key="6">
    <source>
        <dbReference type="ARBA" id="ARBA00023212"/>
    </source>
</evidence>
<keyword evidence="17" id="KW-1185">Reference proteome</keyword>
<keyword evidence="7" id="KW-0966">Cell projection</keyword>
<evidence type="ECO:0000256" key="3">
    <source>
        <dbReference type="ARBA" id="ARBA00022846"/>
    </source>
</evidence>
<evidence type="ECO:0000256" key="9">
    <source>
        <dbReference type="ARBA" id="ARBA00038424"/>
    </source>
</evidence>
<reference evidence="16 17" key="1">
    <citation type="journal article" date="2007" name="Nature">
        <title>Evolution of genes and genomes on the Drosophila phylogeny.</title>
        <authorList>
            <consortium name="Drosophila 12 Genomes Consortium"/>
            <person name="Clark A.G."/>
            <person name="Eisen M.B."/>
            <person name="Smith D.R."/>
            <person name="Bergman C.M."/>
            <person name="Oliver B."/>
            <person name="Markow T.A."/>
            <person name="Kaufman T.C."/>
            <person name="Kellis M."/>
            <person name="Gelbart W."/>
            <person name="Iyer V.N."/>
            <person name="Pollard D.A."/>
            <person name="Sackton T.B."/>
            <person name="Larracuente A.M."/>
            <person name="Singh N.D."/>
            <person name="Abad J.P."/>
            <person name="Abt D.N."/>
            <person name="Adryan B."/>
            <person name="Aguade M."/>
            <person name="Akashi H."/>
            <person name="Anderson W.W."/>
            <person name="Aquadro C.F."/>
            <person name="Ardell D.H."/>
            <person name="Arguello R."/>
            <person name="Artieri C.G."/>
            <person name="Barbash D.A."/>
            <person name="Barker D."/>
            <person name="Barsanti P."/>
            <person name="Batterham P."/>
            <person name="Batzoglou S."/>
            <person name="Begun D."/>
            <person name="Bhutkar A."/>
            <person name="Blanco E."/>
            <person name="Bosak S.A."/>
            <person name="Bradley R.K."/>
            <person name="Brand A.D."/>
            <person name="Brent M.R."/>
            <person name="Brooks A.N."/>
            <person name="Brown R.H."/>
            <person name="Butlin R.K."/>
            <person name="Caggese C."/>
            <person name="Calvi B.R."/>
            <person name="Bernardo de Carvalho A."/>
            <person name="Caspi A."/>
            <person name="Castrezana S."/>
            <person name="Celniker S.E."/>
            <person name="Chang J.L."/>
            <person name="Chapple C."/>
            <person name="Chatterji S."/>
            <person name="Chinwalla A."/>
            <person name="Civetta A."/>
            <person name="Clifton S.W."/>
            <person name="Comeron J.M."/>
            <person name="Costello J.C."/>
            <person name="Coyne J.A."/>
            <person name="Daub J."/>
            <person name="David R.G."/>
            <person name="Delcher A.L."/>
            <person name="Delehaunty K."/>
            <person name="Do C.B."/>
            <person name="Ebling H."/>
            <person name="Edwards K."/>
            <person name="Eickbush T."/>
            <person name="Evans J.D."/>
            <person name="Filipski A."/>
            <person name="Findeiss S."/>
            <person name="Freyhult E."/>
            <person name="Fulton L."/>
            <person name="Fulton R."/>
            <person name="Garcia A.C."/>
            <person name="Gardiner A."/>
            <person name="Garfield D.A."/>
            <person name="Garvin B.E."/>
            <person name="Gibson G."/>
            <person name="Gilbert D."/>
            <person name="Gnerre S."/>
            <person name="Godfrey J."/>
            <person name="Good R."/>
            <person name="Gotea V."/>
            <person name="Gravely B."/>
            <person name="Greenberg A.J."/>
            <person name="Griffiths-Jones S."/>
            <person name="Gross S."/>
            <person name="Guigo R."/>
            <person name="Gustafson E.A."/>
            <person name="Haerty W."/>
            <person name="Hahn M.W."/>
            <person name="Halligan D.L."/>
            <person name="Halpern A.L."/>
            <person name="Halter G.M."/>
            <person name="Han M.V."/>
            <person name="Heger A."/>
            <person name="Hillier L."/>
            <person name="Hinrichs A.S."/>
            <person name="Holmes I."/>
            <person name="Hoskins R.A."/>
            <person name="Hubisz M.J."/>
            <person name="Hultmark D."/>
            <person name="Huntley M.A."/>
            <person name="Jaffe D.B."/>
            <person name="Jagadeeshan S."/>
            <person name="Jeck W.R."/>
            <person name="Johnson J."/>
            <person name="Jones C.D."/>
            <person name="Jordan W.C."/>
            <person name="Karpen G.H."/>
            <person name="Kataoka E."/>
            <person name="Keightley P.D."/>
            <person name="Kheradpour P."/>
            <person name="Kirkness E.F."/>
            <person name="Koerich L.B."/>
            <person name="Kristiansen K."/>
            <person name="Kudrna D."/>
            <person name="Kulathinal R.J."/>
            <person name="Kumar S."/>
            <person name="Kwok R."/>
            <person name="Lander E."/>
            <person name="Langley C.H."/>
            <person name="Lapoint R."/>
            <person name="Lazzaro B.P."/>
            <person name="Lee S.J."/>
            <person name="Levesque L."/>
            <person name="Li R."/>
            <person name="Lin C.F."/>
            <person name="Lin M.F."/>
            <person name="Lindblad-Toh K."/>
            <person name="Llopart A."/>
            <person name="Long M."/>
            <person name="Low L."/>
            <person name="Lozovsky E."/>
            <person name="Lu J."/>
            <person name="Luo M."/>
            <person name="Machado C.A."/>
            <person name="Makalowski W."/>
            <person name="Marzo M."/>
            <person name="Matsuda M."/>
            <person name="Matzkin L."/>
            <person name="McAllister B."/>
            <person name="McBride C.S."/>
            <person name="McKernan B."/>
            <person name="McKernan K."/>
            <person name="Mendez-Lago M."/>
            <person name="Minx P."/>
            <person name="Mollenhauer M.U."/>
            <person name="Montooth K."/>
            <person name="Mount S.M."/>
            <person name="Mu X."/>
            <person name="Myers E."/>
            <person name="Negre B."/>
            <person name="Newfeld S."/>
            <person name="Nielsen R."/>
            <person name="Noor M.A."/>
            <person name="O'Grady P."/>
            <person name="Pachter L."/>
            <person name="Papaceit M."/>
            <person name="Parisi M.J."/>
            <person name="Parisi M."/>
            <person name="Parts L."/>
            <person name="Pedersen J.S."/>
            <person name="Pesole G."/>
            <person name="Phillippy A.M."/>
            <person name="Ponting C.P."/>
            <person name="Pop M."/>
            <person name="Porcelli D."/>
            <person name="Powell J.R."/>
            <person name="Prohaska S."/>
            <person name="Pruitt K."/>
            <person name="Puig M."/>
            <person name="Quesneville H."/>
            <person name="Ram K.R."/>
            <person name="Rand D."/>
            <person name="Rasmussen M.D."/>
            <person name="Reed L.K."/>
            <person name="Reenan R."/>
            <person name="Reily A."/>
            <person name="Remington K.A."/>
            <person name="Rieger T.T."/>
            <person name="Ritchie M.G."/>
            <person name="Robin C."/>
            <person name="Rogers Y.H."/>
            <person name="Rohde C."/>
            <person name="Rozas J."/>
            <person name="Rubenfield M.J."/>
            <person name="Ruiz A."/>
            <person name="Russo S."/>
            <person name="Salzberg S.L."/>
            <person name="Sanchez-Gracia A."/>
            <person name="Saranga D.J."/>
            <person name="Sato H."/>
            <person name="Schaeffer S.W."/>
            <person name="Schatz M.C."/>
            <person name="Schlenke T."/>
            <person name="Schwartz R."/>
            <person name="Segarra C."/>
            <person name="Singh R.S."/>
            <person name="Sirot L."/>
            <person name="Sirota M."/>
            <person name="Sisneros N.B."/>
            <person name="Smith C.D."/>
            <person name="Smith T.F."/>
            <person name="Spieth J."/>
            <person name="Stage D.E."/>
            <person name="Stark A."/>
            <person name="Stephan W."/>
            <person name="Strausberg R.L."/>
            <person name="Strempel S."/>
            <person name="Sturgill D."/>
            <person name="Sutton G."/>
            <person name="Sutton G.G."/>
            <person name="Tao W."/>
            <person name="Teichmann S."/>
            <person name="Tobari Y.N."/>
            <person name="Tomimura Y."/>
            <person name="Tsolas J.M."/>
            <person name="Valente V.L."/>
            <person name="Venter E."/>
            <person name="Venter J.C."/>
            <person name="Vicario S."/>
            <person name="Vieira F.G."/>
            <person name="Vilella A.J."/>
            <person name="Villasante A."/>
            <person name="Walenz B."/>
            <person name="Wang J."/>
            <person name="Wasserman M."/>
            <person name="Watts T."/>
            <person name="Wilson D."/>
            <person name="Wilson R.K."/>
            <person name="Wing R.A."/>
            <person name="Wolfner M.F."/>
            <person name="Wong A."/>
            <person name="Wong G.K."/>
            <person name="Wu C.I."/>
            <person name="Wu G."/>
            <person name="Yamamoto D."/>
            <person name="Yang H.P."/>
            <person name="Yang S.P."/>
            <person name="Yorke J.A."/>
            <person name="Yoshida K."/>
            <person name="Zdobnov E."/>
            <person name="Zhang P."/>
            <person name="Zhang Y."/>
            <person name="Zimin A.V."/>
            <person name="Baldwin J."/>
            <person name="Abdouelleil A."/>
            <person name="Abdulkadir J."/>
            <person name="Abebe A."/>
            <person name="Abera B."/>
            <person name="Abreu J."/>
            <person name="Acer S.C."/>
            <person name="Aftuck L."/>
            <person name="Alexander A."/>
            <person name="An P."/>
            <person name="Anderson E."/>
            <person name="Anderson S."/>
            <person name="Arachi H."/>
            <person name="Azer M."/>
            <person name="Bachantsang P."/>
            <person name="Barry A."/>
            <person name="Bayul T."/>
            <person name="Berlin A."/>
            <person name="Bessette D."/>
            <person name="Bloom T."/>
            <person name="Blye J."/>
            <person name="Boguslavskiy L."/>
            <person name="Bonnet C."/>
            <person name="Boukhgalter B."/>
            <person name="Bourzgui I."/>
            <person name="Brown A."/>
            <person name="Cahill P."/>
            <person name="Channer S."/>
            <person name="Cheshatsang Y."/>
            <person name="Chuda L."/>
            <person name="Citroen M."/>
            <person name="Collymore A."/>
            <person name="Cooke P."/>
            <person name="Costello M."/>
            <person name="D'Aco K."/>
            <person name="Daza R."/>
            <person name="De Haan G."/>
            <person name="DeGray S."/>
            <person name="DeMaso C."/>
            <person name="Dhargay N."/>
            <person name="Dooley K."/>
            <person name="Dooley E."/>
            <person name="Doricent M."/>
            <person name="Dorje P."/>
            <person name="Dorjee K."/>
            <person name="Dupes A."/>
            <person name="Elong R."/>
            <person name="Falk J."/>
            <person name="Farina A."/>
            <person name="Faro S."/>
            <person name="Ferguson D."/>
            <person name="Fisher S."/>
            <person name="Foley C.D."/>
            <person name="Franke A."/>
            <person name="Friedrich D."/>
            <person name="Gadbois L."/>
            <person name="Gearin G."/>
            <person name="Gearin C.R."/>
            <person name="Giannoukos G."/>
            <person name="Goode T."/>
            <person name="Graham J."/>
            <person name="Grandbois E."/>
            <person name="Grewal S."/>
            <person name="Gyaltsen K."/>
            <person name="Hafez N."/>
            <person name="Hagos B."/>
            <person name="Hall J."/>
            <person name="Henson C."/>
            <person name="Hollinger A."/>
            <person name="Honan T."/>
            <person name="Huard M.D."/>
            <person name="Hughes L."/>
            <person name="Hurhula B."/>
            <person name="Husby M.E."/>
            <person name="Kamat A."/>
            <person name="Kanga B."/>
            <person name="Kashin S."/>
            <person name="Khazanovich D."/>
            <person name="Kisner P."/>
            <person name="Lance K."/>
            <person name="Lara M."/>
            <person name="Lee W."/>
            <person name="Lennon N."/>
            <person name="Letendre F."/>
            <person name="LeVine R."/>
            <person name="Lipovsky A."/>
            <person name="Liu X."/>
            <person name="Liu J."/>
            <person name="Liu S."/>
            <person name="Lokyitsang T."/>
            <person name="Lokyitsang Y."/>
            <person name="Lubonja R."/>
            <person name="Lui A."/>
            <person name="MacDonald P."/>
            <person name="Magnisalis V."/>
            <person name="Maru K."/>
            <person name="Matthews C."/>
            <person name="McCusker W."/>
            <person name="McDonough S."/>
            <person name="Mehta T."/>
            <person name="Meldrim J."/>
            <person name="Meneus L."/>
            <person name="Mihai O."/>
            <person name="Mihalev A."/>
            <person name="Mihova T."/>
            <person name="Mittelman R."/>
            <person name="Mlenga V."/>
            <person name="Montmayeur A."/>
            <person name="Mulrain L."/>
            <person name="Navidi A."/>
            <person name="Naylor J."/>
            <person name="Negash T."/>
            <person name="Nguyen T."/>
            <person name="Nguyen N."/>
            <person name="Nicol R."/>
            <person name="Norbu C."/>
            <person name="Norbu N."/>
            <person name="Novod N."/>
            <person name="O'Neill B."/>
            <person name="Osman S."/>
            <person name="Markiewicz E."/>
            <person name="Oyono O.L."/>
            <person name="Patti C."/>
            <person name="Phunkhang P."/>
            <person name="Pierre F."/>
            <person name="Priest M."/>
            <person name="Raghuraman S."/>
            <person name="Rege F."/>
            <person name="Reyes R."/>
            <person name="Rise C."/>
            <person name="Rogov P."/>
            <person name="Ross K."/>
            <person name="Ryan E."/>
            <person name="Settipalli S."/>
            <person name="Shea T."/>
            <person name="Sherpa N."/>
            <person name="Shi L."/>
            <person name="Shih D."/>
            <person name="Sparrow T."/>
            <person name="Spaulding J."/>
            <person name="Stalker J."/>
            <person name="Stange-Thomann N."/>
            <person name="Stavropoulos S."/>
            <person name="Stone C."/>
            <person name="Strader C."/>
            <person name="Tesfaye S."/>
            <person name="Thomson T."/>
            <person name="Thoulutsang Y."/>
            <person name="Thoulutsang D."/>
            <person name="Topham K."/>
            <person name="Topping I."/>
            <person name="Tsamla T."/>
            <person name="Vassiliev H."/>
            <person name="Vo A."/>
            <person name="Wangchuk T."/>
            <person name="Wangdi T."/>
            <person name="Weiand M."/>
            <person name="Wilkinson J."/>
            <person name="Wilson A."/>
            <person name="Yadav S."/>
            <person name="Young G."/>
            <person name="Yu Q."/>
            <person name="Zembek L."/>
            <person name="Zhong D."/>
            <person name="Zimmer A."/>
            <person name="Zwirko Z."/>
            <person name="Jaffe D.B."/>
            <person name="Alvarez P."/>
            <person name="Brockman W."/>
            <person name="Butler J."/>
            <person name="Chin C."/>
            <person name="Gnerre S."/>
            <person name="Grabherr M."/>
            <person name="Kleber M."/>
            <person name="Mauceli E."/>
            <person name="MacCallum I."/>
        </authorList>
    </citation>
    <scope>NUCLEOTIDE SEQUENCE [LARGE SCALE GENOMIC DNA]</scope>
    <source>
        <strain evidence="17">MSH-3 / Tucson 14011-0111.49</strain>
    </source>
</reference>
<sequence>MGKKGKGKGNKLAKMSEEERARYLQMRADAEEETRRRKMQLIAMYMKNKLKREDAFGRLNMAKINQEWRSILRQVKIQELRREIVDVEAFFKEALKRKDSVIQRLIAHIGSTEDMYANLQQSHMENISGIIGIHRSRLEFFRNIYEEDKQAVLGEWEQDSAGFREMHAQKQLELECVFYQVEETTDREIKDSHERFLDRCEDLKSGMQLQLEQITSRGEAKLEKLWQDYQSVLAGYCQHIEGFYSEYVDLKQRDEEAALQISQQTYDIEHLIDQLANLRLVSEEFYTKQQAQLEQRQAIKQQLTDRLRELRTCVEQEVARDHQTFKLMSVESYNAQETLQGIVGKGETLVQLSAVCAKMETQREKMFLLPELSREIIEIREVEDRSDASTDLLKDEIGVVPQMDTFWRRVNNVSVDVACLKQQKKRLEASNSQLKAELQEYLVNLNIGNGSNSHIHDYLSRRPKSMSVDRVTRLQLQPKQVKSALPTGRRPPPPTPPISRPSRGRVAAFEANFSNAANMHTIWNITKRFGAKTPLRGHMDMAWLKLVCALNRDGTLNLTVPLGKYRQTTVKNYRDFSPIRVRNTYLGNNKNDMAFCNAYLQKLLQDYSHKREEQRKAQVRDTFKHKSSY</sequence>
<evidence type="ECO:0000313" key="16">
    <source>
        <dbReference type="EMBL" id="EDW31913.1"/>
    </source>
</evidence>
<comment type="function">
    <text evidence="12">Component of the nexin-dynein regulatory complex (N-DRC), a key regulator of ciliary/flagellar motility which maintains the alignment and integrity of the distal axoneme and regulates microtubule sliding in motile axonemes. Plays a critical role in the assembly of N-DRC and also stabilizes the assembly of multiple inner dynein arms and radial spokes. Coassembles with DRC1 to form a central scaffold needed for assembly of the N-DRC and its attachment to the outer doublet microtubules.</text>
</comment>
<evidence type="ECO:0000256" key="14">
    <source>
        <dbReference type="SAM" id="MobiDB-lite"/>
    </source>
</evidence>
<evidence type="ECO:0000256" key="7">
    <source>
        <dbReference type="ARBA" id="ARBA00023273"/>
    </source>
</evidence>
<dbReference type="PANTHER" id="PTHR21625:SF0">
    <property type="entry name" value="DYNEIN REGULATORY COMPLEX SUBUNIT 2"/>
    <property type="match status" value="1"/>
</dbReference>
<feature type="region of interest" description="Disordered" evidence="14">
    <location>
        <begin position="477"/>
        <end position="503"/>
    </location>
</feature>
<comment type="subcellular location">
    <subcellularLocation>
        <location evidence="1">Cytoplasm</location>
        <location evidence="1">Cytoskeleton</location>
        <location evidence="1">Flagellum axoneme</location>
    </subcellularLocation>
    <subcellularLocation>
        <location evidence="8">Cytoplasm</location>
        <location evidence="8">Cytoskeleton</location>
        <location evidence="8">Flagellum basal body</location>
    </subcellularLocation>
</comment>
<comment type="similarity">
    <text evidence="9">Belongs to the DRC2 family.</text>
</comment>
<dbReference type="Pfam" id="PF14772">
    <property type="entry name" value="NYD-SP28"/>
    <property type="match status" value="1"/>
</dbReference>
<keyword evidence="2" id="KW-0963">Cytoplasm</keyword>
<evidence type="ECO:0000256" key="1">
    <source>
        <dbReference type="ARBA" id="ARBA00004611"/>
    </source>
</evidence>
<dbReference type="PANTHER" id="PTHR21625">
    <property type="entry name" value="NYD-SP28 PROTEIN"/>
    <property type="match status" value="1"/>
</dbReference>
<proteinExistence type="inferred from homology"/>
<evidence type="ECO:0000256" key="11">
    <source>
        <dbReference type="ARBA" id="ARBA00041517"/>
    </source>
</evidence>
<gene>
    <name evidence="16" type="primary">Dper\GL10710</name>
    <name evidence="16" type="ORF">Dper_GL10710</name>
</gene>
<accession>B4GAG1</accession>
<feature type="coiled-coil region" evidence="13">
    <location>
        <begin position="410"/>
        <end position="444"/>
    </location>
</feature>
<keyword evidence="3" id="KW-0282">Flagellum</keyword>
<dbReference type="PhylomeDB" id="B4GAG1"/>
<dbReference type="EMBL" id="CH479181">
    <property type="protein sequence ID" value="EDW31913.1"/>
    <property type="molecule type" value="Genomic_DNA"/>
</dbReference>
<keyword evidence="6" id="KW-0206">Cytoskeleton</keyword>
<dbReference type="STRING" id="7234.B4GAG1"/>
<dbReference type="OMA" id="WEYLDLF"/>
<dbReference type="Proteomes" id="UP000008744">
    <property type="component" value="Unassembled WGS sequence"/>
</dbReference>
<evidence type="ECO:0000256" key="10">
    <source>
        <dbReference type="ARBA" id="ARBA00040899"/>
    </source>
</evidence>
<dbReference type="InterPro" id="IPR039505">
    <property type="entry name" value="DRC1/2_N"/>
</dbReference>
<protein>
    <recommendedName>
        <fullName evidence="10">Dynein regulatory complex subunit 2</fullName>
    </recommendedName>
    <alternativeName>
        <fullName evidence="11">Coiled-coil domain-containing protein 65</fullName>
    </alternativeName>
</protein>
<evidence type="ECO:0000256" key="2">
    <source>
        <dbReference type="ARBA" id="ARBA00022490"/>
    </source>
</evidence>
<dbReference type="GO" id="GO:0070286">
    <property type="term" value="P:axonemal dynein complex assembly"/>
    <property type="evidence" value="ECO:0007669"/>
    <property type="project" value="InterPro"/>
</dbReference>
<evidence type="ECO:0000256" key="12">
    <source>
        <dbReference type="ARBA" id="ARBA00045865"/>
    </source>
</evidence>
<dbReference type="OrthoDB" id="7760980at2759"/>
<feature type="compositionally biased region" description="Pro residues" evidence="14">
    <location>
        <begin position="489"/>
        <end position="499"/>
    </location>
</feature>
<dbReference type="InterPro" id="IPR039750">
    <property type="entry name" value="DRC1/DRC2"/>
</dbReference>
<evidence type="ECO:0000256" key="8">
    <source>
        <dbReference type="ARBA" id="ARBA00037841"/>
    </source>
</evidence>
<dbReference type="GO" id="GO:0060285">
    <property type="term" value="P:cilium-dependent cell motility"/>
    <property type="evidence" value="ECO:0007669"/>
    <property type="project" value="TreeGrafter"/>
</dbReference>
<keyword evidence="5" id="KW-0969">Cilium</keyword>
<name>B4GAG1_DROPE</name>
<evidence type="ECO:0000259" key="15">
    <source>
        <dbReference type="Pfam" id="PF14772"/>
    </source>
</evidence>
<dbReference type="AlphaFoldDB" id="B4GAG1"/>
<evidence type="ECO:0000313" key="17">
    <source>
        <dbReference type="Proteomes" id="UP000008744"/>
    </source>
</evidence>
<dbReference type="GO" id="GO:0005858">
    <property type="term" value="C:axonemal dynein complex"/>
    <property type="evidence" value="ECO:0007669"/>
    <property type="project" value="InterPro"/>
</dbReference>
<evidence type="ECO:0000256" key="13">
    <source>
        <dbReference type="SAM" id="Coils"/>
    </source>
</evidence>
<dbReference type="eggNOG" id="ENOG502QQDD">
    <property type="taxonomic scope" value="Eukaryota"/>
</dbReference>
<evidence type="ECO:0000256" key="4">
    <source>
        <dbReference type="ARBA" id="ARBA00023054"/>
    </source>
</evidence>
<evidence type="ECO:0000256" key="5">
    <source>
        <dbReference type="ARBA" id="ARBA00023069"/>
    </source>
</evidence>
<dbReference type="HOGENOM" id="CLU_026536_1_0_1"/>